<dbReference type="Gene3D" id="2.40.10.170">
    <property type="match status" value="1"/>
</dbReference>
<sequence length="1099" mass="117784">MARTSVVAIGDRPLAEGPIADGASLSERTTKPSASLSAARLLASLGDDRRVTAFLTTGERRAEEVVRALTSLVDPSAVEVLLLPPWDCLPFDRASPSRDVQGRRLAVLSRLAKKRDGRGRIVVLSPESLMQRTPPTTAIETTFEIATGRPLDRAALAAFTRRTGYAEDDRIDEPGEIAFLGEVIDVFPAAADCPVRITIADDVVGEIQTFDPLSQRTLEGLDAVVLTGASELYLDDDVERPVGAEHRLGALHGPLRTALERIAADQLIAEPTAADRCFRFLRRVAEAHTSHKTFGEADDTPPGPASLYLTSQQAKGDLARAVVLELDRSRSIASIAADRRPGASLRGLIEAHRAKERRVVLAGIEDELKPVARMLKRLGVDEPLSVTDLAGVLAAPSGALLSLVADFDRGFEDEKLNLTIIAASDVLGARVARASTIARSVLGEVELRIGDVVIHEEHGLGILQGLERVEVAGHGRDVIRLEYSGGSTVLAPVEEFGRLWRYGSEPSVVTLDRLNTEAWQRRRVEVSAQIDATAAHLVELAKKRAAATCDPVVPPSSDFAEFGARFPFPESPDQAAAIEAVLSDLASGRPMNRLVCGDVGFGKTEVALRAAAAVALGGQQVVLAAPTTVLARQHLETFRRRFEGTGVQIGHLSRLASAAEVKSVKAGLKSGEIGILVGTHALASDTLEFDNLSLTIVDEEHRFGARMKEALQQRAPHRLVMTATPIPRTLQSALIGIQDVSVIATPPSRRRPVRTFLSAFDGGSVRTALLREKQRGGQSFVVVPRIEDISMMADELARLAPELRVVWAHGQMGAAEVDDSMVSFADGDGDVLLATNIIETGLDVPRANTMIIFKPELFGLAQLHQLRGRVGRSRAQGFAYLLTEPTEEIPEATRARLGTLEAFDRLGAGFAISARDLDLRGSGDLLGDEQAGHMKLIGSALYQSLLERAVRAARGEPVSDPVPAPRIDPAAGFPEAYIPDPTIRINLYSRLARVASAADVDALEDEIADRFGPLPDEVTALLAETRVSALAVEAGVTKIVAGPKATALTVGNGRLEEAARKLQARNGHRWVDNRLVLETEAGVAHDNAFLATVLTELAA</sequence>
<proteinExistence type="inferred from homology"/>
<dbReference type="Proteomes" id="UP000566663">
    <property type="component" value="Unassembled WGS sequence"/>
</dbReference>
<dbReference type="InterPro" id="IPR011545">
    <property type="entry name" value="DEAD/DEAH_box_helicase_dom"/>
</dbReference>
<dbReference type="InterPro" id="IPR036101">
    <property type="entry name" value="CarD-like/TRCF_RID_sf"/>
</dbReference>
<dbReference type="Gene3D" id="3.40.50.11180">
    <property type="match status" value="1"/>
</dbReference>
<comment type="similarity">
    <text evidence="9">In the C-terminal section; belongs to the helicase family. RecG subfamily.</text>
</comment>
<evidence type="ECO:0000256" key="3">
    <source>
        <dbReference type="ARBA" id="ARBA00022763"/>
    </source>
</evidence>
<dbReference type="PROSITE" id="PS51194">
    <property type="entry name" value="HELICASE_CTER"/>
    <property type="match status" value="1"/>
</dbReference>
<evidence type="ECO:0000313" key="12">
    <source>
        <dbReference type="EMBL" id="MBB5292063.1"/>
    </source>
</evidence>
<evidence type="ECO:0000256" key="5">
    <source>
        <dbReference type="ARBA" id="ARBA00022806"/>
    </source>
</evidence>
<dbReference type="Pfam" id="PF02559">
    <property type="entry name" value="CarD_TRCF_RID"/>
    <property type="match status" value="1"/>
</dbReference>
<dbReference type="InterPro" id="IPR001650">
    <property type="entry name" value="Helicase_C-like"/>
</dbReference>
<reference evidence="12 13" key="1">
    <citation type="submission" date="2020-08" db="EMBL/GenBank/DDBJ databases">
        <title>Genomic Encyclopedia of Type Strains, Phase IV (KMG-IV): sequencing the most valuable type-strain genomes for metagenomic binning, comparative biology and taxonomic classification.</title>
        <authorList>
            <person name="Goeker M."/>
        </authorList>
    </citation>
    <scope>NUCLEOTIDE SEQUENCE [LARGE SCALE GENOMIC DNA]</scope>
    <source>
        <strain evidence="12 13">DSM 25335</strain>
    </source>
</reference>
<evidence type="ECO:0000256" key="2">
    <source>
        <dbReference type="ARBA" id="ARBA00022741"/>
    </source>
</evidence>
<dbReference type="InterPro" id="IPR027417">
    <property type="entry name" value="P-loop_NTPase"/>
</dbReference>
<keyword evidence="6 9" id="KW-0067">ATP-binding</keyword>
<keyword evidence="2 9" id="KW-0547">Nucleotide-binding</keyword>
<dbReference type="EMBL" id="JACHFZ010000003">
    <property type="protein sequence ID" value="MBB5292063.1"/>
    <property type="molecule type" value="Genomic_DNA"/>
</dbReference>
<keyword evidence="7 9" id="KW-0238">DNA-binding</keyword>
<evidence type="ECO:0000259" key="10">
    <source>
        <dbReference type="PROSITE" id="PS51192"/>
    </source>
</evidence>
<dbReference type="GO" id="GO:0005737">
    <property type="term" value="C:cytoplasm"/>
    <property type="evidence" value="ECO:0007669"/>
    <property type="project" value="UniProtKB-SubCell"/>
</dbReference>
<evidence type="ECO:0000256" key="8">
    <source>
        <dbReference type="ARBA" id="ARBA00023204"/>
    </source>
</evidence>
<dbReference type="PANTHER" id="PTHR47964:SF1">
    <property type="entry name" value="ATP-DEPENDENT DNA HELICASE HOMOLOG RECG, CHLOROPLASTIC"/>
    <property type="match status" value="1"/>
</dbReference>
<dbReference type="SUPFAM" id="SSF141259">
    <property type="entry name" value="CarD-like"/>
    <property type="match status" value="1"/>
</dbReference>
<dbReference type="InterPro" id="IPR003711">
    <property type="entry name" value="CarD-like/TRCF_RID"/>
</dbReference>
<dbReference type="SUPFAM" id="SSF143517">
    <property type="entry name" value="TRCF domain-like"/>
    <property type="match status" value="1"/>
</dbReference>
<dbReference type="SMART" id="SM00487">
    <property type="entry name" value="DEXDc"/>
    <property type="match status" value="1"/>
</dbReference>
<comment type="subcellular location">
    <subcellularLocation>
        <location evidence="9">Cytoplasm</location>
    </subcellularLocation>
</comment>
<dbReference type="Gene3D" id="3.40.50.300">
    <property type="entry name" value="P-loop containing nucleotide triphosphate hydrolases"/>
    <property type="match status" value="2"/>
</dbReference>
<evidence type="ECO:0000256" key="9">
    <source>
        <dbReference type="HAMAP-Rule" id="MF_00969"/>
    </source>
</evidence>
<accession>A0A7W8MGB5</accession>
<dbReference type="GO" id="GO:0003684">
    <property type="term" value="F:damaged DNA binding"/>
    <property type="evidence" value="ECO:0007669"/>
    <property type="project" value="InterPro"/>
</dbReference>
<organism evidence="12 13">
    <name type="scientific">Brevundimonas basaltis</name>
    <dbReference type="NCBI Taxonomy" id="472166"/>
    <lineage>
        <taxon>Bacteria</taxon>
        <taxon>Pseudomonadati</taxon>
        <taxon>Pseudomonadota</taxon>
        <taxon>Alphaproteobacteria</taxon>
        <taxon>Caulobacterales</taxon>
        <taxon>Caulobacteraceae</taxon>
        <taxon>Brevundimonas</taxon>
    </lineage>
</organism>
<protein>
    <recommendedName>
        <fullName evidence="9">Transcription-repair-coupling factor</fullName>
        <shortName evidence="9">TRCF</shortName>
        <ecNumber evidence="9">3.6.4.-</ecNumber>
    </recommendedName>
</protein>
<dbReference type="GO" id="GO:0000716">
    <property type="term" value="P:transcription-coupled nucleotide-excision repair, DNA damage recognition"/>
    <property type="evidence" value="ECO:0007669"/>
    <property type="project" value="UniProtKB-UniRule"/>
</dbReference>
<feature type="domain" description="Helicase ATP-binding" evidence="10">
    <location>
        <begin position="584"/>
        <end position="743"/>
    </location>
</feature>
<dbReference type="SUPFAM" id="SSF52540">
    <property type="entry name" value="P-loop containing nucleoside triphosphate hydrolases"/>
    <property type="match status" value="3"/>
</dbReference>
<dbReference type="GO" id="GO:0016787">
    <property type="term" value="F:hydrolase activity"/>
    <property type="evidence" value="ECO:0007669"/>
    <property type="project" value="UniProtKB-KW"/>
</dbReference>
<dbReference type="PROSITE" id="PS51192">
    <property type="entry name" value="HELICASE_ATP_BIND_1"/>
    <property type="match status" value="1"/>
</dbReference>
<dbReference type="EC" id="3.6.4.-" evidence="9"/>
<dbReference type="GO" id="GO:0003678">
    <property type="term" value="F:DNA helicase activity"/>
    <property type="evidence" value="ECO:0007669"/>
    <property type="project" value="TreeGrafter"/>
</dbReference>
<evidence type="ECO:0000259" key="11">
    <source>
        <dbReference type="PROSITE" id="PS51194"/>
    </source>
</evidence>
<feature type="domain" description="Helicase C-terminal" evidence="11">
    <location>
        <begin position="764"/>
        <end position="918"/>
    </location>
</feature>
<dbReference type="InterPro" id="IPR041471">
    <property type="entry name" value="UvrB_inter"/>
</dbReference>
<dbReference type="Pfam" id="PF17757">
    <property type="entry name" value="UvrB_inter"/>
    <property type="match status" value="1"/>
</dbReference>
<gene>
    <name evidence="9" type="primary">mfd</name>
    <name evidence="12" type="ORF">HNQ67_001583</name>
</gene>
<dbReference type="InterPro" id="IPR014001">
    <property type="entry name" value="Helicase_ATP-bd"/>
</dbReference>
<keyword evidence="1 9" id="KW-0963">Cytoplasm</keyword>
<keyword evidence="13" id="KW-1185">Reference proteome</keyword>
<dbReference type="InterPro" id="IPR004576">
    <property type="entry name" value="Mfd"/>
</dbReference>
<dbReference type="GO" id="GO:0005524">
    <property type="term" value="F:ATP binding"/>
    <property type="evidence" value="ECO:0007669"/>
    <property type="project" value="UniProtKB-UniRule"/>
</dbReference>
<dbReference type="Gene3D" id="3.90.1150.50">
    <property type="entry name" value="Transcription-repair-coupling factor, D7 domain"/>
    <property type="match status" value="1"/>
</dbReference>
<dbReference type="RefSeq" id="WP_183254142.1">
    <property type="nucleotide sequence ID" value="NZ_BAAAFF010000002.1"/>
</dbReference>
<dbReference type="InterPro" id="IPR037235">
    <property type="entry name" value="TRCF-like_C_D7"/>
</dbReference>
<dbReference type="SMART" id="SM00490">
    <property type="entry name" value="HELICc"/>
    <property type="match status" value="1"/>
</dbReference>
<dbReference type="PANTHER" id="PTHR47964">
    <property type="entry name" value="ATP-DEPENDENT DNA HELICASE HOMOLOG RECG, CHLOROPLASTIC"/>
    <property type="match status" value="1"/>
</dbReference>
<dbReference type="HAMAP" id="MF_00969">
    <property type="entry name" value="TRCF"/>
    <property type="match status" value="1"/>
</dbReference>
<evidence type="ECO:0000256" key="4">
    <source>
        <dbReference type="ARBA" id="ARBA00022801"/>
    </source>
</evidence>
<dbReference type="AlphaFoldDB" id="A0A7W8MGB5"/>
<name>A0A7W8MGB5_9CAUL</name>
<dbReference type="SMART" id="SM00982">
    <property type="entry name" value="TRCF"/>
    <property type="match status" value="1"/>
</dbReference>
<comment type="similarity">
    <text evidence="9">In the N-terminal section; belongs to the UvrB family.</text>
</comment>
<keyword evidence="5 12" id="KW-0347">Helicase</keyword>
<dbReference type="Pfam" id="PF03461">
    <property type="entry name" value="TRCF"/>
    <property type="match status" value="1"/>
</dbReference>
<dbReference type="InterPro" id="IPR047112">
    <property type="entry name" value="RecG/Mfd"/>
</dbReference>
<comment type="caution">
    <text evidence="12">The sequence shown here is derived from an EMBL/GenBank/DDBJ whole genome shotgun (WGS) entry which is preliminary data.</text>
</comment>
<comment type="function">
    <text evidence="9">Couples transcription and DNA repair by recognizing RNA polymerase (RNAP) stalled at DNA lesions. Mediates ATP-dependent release of RNAP and its truncated transcript from the DNA, and recruitment of nucleotide excision repair machinery to the damaged site.</text>
</comment>
<keyword evidence="3 9" id="KW-0227">DNA damage</keyword>
<evidence type="ECO:0000256" key="7">
    <source>
        <dbReference type="ARBA" id="ARBA00023125"/>
    </source>
</evidence>
<dbReference type="SMART" id="SM01058">
    <property type="entry name" value="CarD_TRCF"/>
    <property type="match status" value="1"/>
</dbReference>
<evidence type="ECO:0000256" key="1">
    <source>
        <dbReference type="ARBA" id="ARBA00022490"/>
    </source>
</evidence>
<evidence type="ECO:0000256" key="6">
    <source>
        <dbReference type="ARBA" id="ARBA00022840"/>
    </source>
</evidence>
<dbReference type="Pfam" id="PF00271">
    <property type="entry name" value="Helicase_C"/>
    <property type="match status" value="1"/>
</dbReference>
<keyword evidence="8 9" id="KW-0234">DNA repair</keyword>
<dbReference type="InterPro" id="IPR005118">
    <property type="entry name" value="TRCF_C"/>
</dbReference>
<keyword evidence="4 9" id="KW-0378">Hydrolase</keyword>
<dbReference type="Pfam" id="PF00270">
    <property type="entry name" value="DEAD"/>
    <property type="match status" value="1"/>
</dbReference>
<evidence type="ECO:0000313" key="13">
    <source>
        <dbReference type="Proteomes" id="UP000566663"/>
    </source>
</evidence>
<dbReference type="GO" id="GO:0006355">
    <property type="term" value="P:regulation of DNA-templated transcription"/>
    <property type="evidence" value="ECO:0007669"/>
    <property type="project" value="UniProtKB-UniRule"/>
</dbReference>